<reference evidence="3" key="1">
    <citation type="journal article" date="2019" name="Int. J. Syst. Evol. Microbiol.">
        <title>The Global Catalogue of Microorganisms (GCM) 10K type strain sequencing project: providing services to taxonomists for standard genome sequencing and annotation.</title>
        <authorList>
            <consortium name="The Broad Institute Genomics Platform"/>
            <consortium name="The Broad Institute Genome Sequencing Center for Infectious Disease"/>
            <person name="Wu L."/>
            <person name="Ma J."/>
        </authorList>
    </citation>
    <scope>NUCLEOTIDE SEQUENCE [LARGE SCALE GENOMIC DNA]</scope>
    <source>
        <strain evidence="3">KCTC 42644</strain>
    </source>
</reference>
<organism evidence="2 3">
    <name type="scientific">Sphingoaurantiacus capsulatus</name>
    <dbReference type="NCBI Taxonomy" id="1771310"/>
    <lineage>
        <taxon>Bacteria</taxon>
        <taxon>Pseudomonadati</taxon>
        <taxon>Pseudomonadota</taxon>
        <taxon>Alphaproteobacteria</taxon>
        <taxon>Sphingomonadales</taxon>
        <taxon>Sphingosinicellaceae</taxon>
        <taxon>Sphingoaurantiacus</taxon>
    </lineage>
</organism>
<feature type="transmembrane region" description="Helical" evidence="1">
    <location>
        <begin position="72"/>
        <end position="91"/>
    </location>
</feature>
<keyword evidence="1" id="KW-0472">Membrane</keyword>
<feature type="transmembrane region" description="Helical" evidence="1">
    <location>
        <begin position="133"/>
        <end position="158"/>
    </location>
</feature>
<dbReference type="EMBL" id="JBHRXV010000011">
    <property type="protein sequence ID" value="MFC3713731.1"/>
    <property type="molecule type" value="Genomic_DNA"/>
</dbReference>
<feature type="transmembrane region" description="Helical" evidence="1">
    <location>
        <begin position="192"/>
        <end position="210"/>
    </location>
</feature>
<comment type="caution">
    <text evidence="2">The sequence shown here is derived from an EMBL/GenBank/DDBJ whole genome shotgun (WGS) entry which is preliminary data.</text>
</comment>
<sequence>MLTDPRSLWRATFVFGLLTFALFIVSAVRGVPDCSVPMPAAMLDFELALDRAAFALVLDCAPRLAALDQANIVDLLLFMWAYGGLLTFFALAVGLRPWLAVSLGALMIATDFVETVTLRWIAAGWPLFDPTLVSPLAIAVRVKFVAIGIAMVLAGLWLARFKTGWGARLVALLSVIGGVGSVWLMYSDGRMTGTAMLAVAWIAITVYAGARTLGYRKAASAA</sequence>
<feature type="transmembrane region" description="Helical" evidence="1">
    <location>
        <begin position="98"/>
        <end position="121"/>
    </location>
</feature>
<evidence type="ECO:0000313" key="3">
    <source>
        <dbReference type="Proteomes" id="UP001595615"/>
    </source>
</evidence>
<keyword evidence="3" id="KW-1185">Reference proteome</keyword>
<accession>A0ABV7XC55</accession>
<keyword evidence="1" id="KW-1133">Transmembrane helix</keyword>
<dbReference type="RefSeq" id="WP_380862512.1">
    <property type="nucleotide sequence ID" value="NZ_JBHRXV010000011.1"/>
</dbReference>
<feature type="transmembrane region" description="Helical" evidence="1">
    <location>
        <begin position="165"/>
        <end position="186"/>
    </location>
</feature>
<dbReference type="Proteomes" id="UP001595615">
    <property type="component" value="Unassembled WGS sequence"/>
</dbReference>
<evidence type="ECO:0000313" key="2">
    <source>
        <dbReference type="EMBL" id="MFC3713731.1"/>
    </source>
</evidence>
<evidence type="ECO:0000256" key="1">
    <source>
        <dbReference type="SAM" id="Phobius"/>
    </source>
</evidence>
<gene>
    <name evidence="2" type="ORF">ACFOMD_14235</name>
</gene>
<keyword evidence="1" id="KW-0812">Transmembrane</keyword>
<protein>
    <recommendedName>
        <fullName evidence="4">DUF4386 family protein</fullName>
    </recommendedName>
</protein>
<evidence type="ECO:0008006" key="4">
    <source>
        <dbReference type="Google" id="ProtNLM"/>
    </source>
</evidence>
<proteinExistence type="predicted"/>
<name>A0ABV7XC55_9SPHN</name>